<feature type="repeat" description="WD" evidence="11">
    <location>
        <begin position="328"/>
        <end position="360"/>
    </location>
</feature>
<comment type="subcellular location">
    <subcellularLocation>
        <location evidence="1">Nucleus</location>
        <location evidence="1">Nuclear pore complex</location>
    </subcellularLocation>
</comment>
<dbReference type="GO" id="GO:0031080">
    <property type="term" value="C:nuclear pore outer ring"/>
    <property type="evidence" value="ECO:0007669"/>
    <property type="project" value="TreeGrafter"/>
</dbReference>
<dbReference type="PRINTS" id="PR00320">
    <property type="entry name" value="GPROTEINBRPT"/>
</dbReference>
<reference evidence="14" key="2">
    <citation type="submission" date="2015-01" db="EMBL/GenBank/DDBJ databases">
        <title>Evolutionary Origins and Diversification of the Mycorrhizal Mutualists.</title>
        <authorList>
            <consortium name="DOE Joint Genome Institute"/>
            <consortium name="Mycorrhizal Genomics Consortium"/>
            <person name="Kohler A."/>
            <person name="Kuo A."/>
            <person name="Nagy L.G."/>
            <person name="Floudas D."/>
            <person name="Copeland A."/>
            <person name="Barry K.W."/>
            <person name="Cichocki N."/>
            <person name="Veneault-Fourrey C."/>
            <person name="LaButti K."/>
            <person name="Lindquist E.A."/>
            <person name="Lipzen A."/>
            <person name="Lundell T."/>
            <person name="Morin E."/>
            <person name="Murat C."/>
            <person name="Riley R."/>
            <person name="Ohm R."/>
            <person name="Sun H."/>
            <person name="Tunlid A."/>
            <person name="Henrissat B."/>
            <person name="Grigoriev I.V."/>
            <person name="Hibbett D.S."/>
            <person name="Martin F."/>
        </authorList>
    </citation>
    <scope>NUCLEOTIDE SEQUENCE [LARGE SCALE GENOMIC DNA]</scope>
    <source>
        <strain evidence="14">MAFF 305830</strain>
    </source>
</reference>
<dbReference type="InterPro" id="IPR037363">
    <property type="entry name" value="Sec13/Seh1_fam"/>
</dbReference>
<dbReference type="InterPro" id="IPR020472">
    <property type="entry name" value="WD40_PAC1"/>
</dbReference>
<dbReference type="Pfam" id="PF00400">
    <property type="entry name" value="WD40"/>
    <property type="match status" value="4"/>
</dbReference>
<keyword evidence="14" id="KW-1185">Reference proteome</keyword>
<evidence type="ECO:0000256" key="8">
    <source>
        <dbReference type="ARBA" id="ARBA00023010"/>
    </source>
</evidence>
<evidence type="ECO:0000256" key="9">
    <source>
        <dbReference type="ARBA" id="ARBA00023132"/>
    </source>
</evidence>
<dbReference type="Gene3D" id="2.130.10.10">
    <property type="entry name" value="YVTN repeat-like/Quinoprotein amine dehydrogenase"/>
    <property type="match status" value="1"/>
</dbReference>
<dbReference type="GO" id="GO:0051028">
    <property type="term" value="P:mRNA transport"/>
    <property type="evidence" value="ECO:0007669"/>
    <property type="project" value="UniProtKB-KW"/>
</dbReference>
<organism evidence="13 14">
    <name type="scientific">Serendipita vermifera MAFF 305830</name>
    <dbReference type="NCBI Taxonomy" id="933852"/>
    <lineage>
        <taxon>Eukaryota</taxon>
        <taxon>Fungi</taxon>
        <taxon>Dikarya</taxon>
        <taxon>Basidiomycota</taxon>
        <taxon>Agaricomycotina</taxon>
        <taxon>Agaricomycetes</taxon>
        <taxon>Sebacinales</taxon>
        <taxon>Serendipitaceae</taxon>
        <taxon>Serendipita</taxon>
    </lineage>
</organism>
<feature type="compositionally biased region" description="Polar residues" evidence="12">
    <location>
        <begin position="192"/>
        <end position="202"/>
    </location>
</feature>
<evidence type="ECO:0000256" key="6">
    <source>
        <dbReference type="ARBA" id="ARBA00022816"/>
    </source>
</evidence>
<dbReference type="PROSITE" id="PS50082">
    <property type="entry name" value="WD_REPEATS_2"/>
    <property type="match status" value="4"/>
</dbReference>
<dbReference type="HOGENOM" id="CLU_032441_1_1_1"/>
<dbReference type="InterPro" id="IPR036322">
    <property type="entry name" value="WD40_repeat_dom_sf"/>
</dbReference>
<dbReference type="GO" id="GO:0015031">
    <property type="term" value="P:protein transport"/>
    <property type="evidence" value="ECO:0007669"/>
    <property type="project" value="UniProtKB-KW"/>
</dbReference>
<keyword evidence="4 11" id="KW-0853">WD repeat</keyword>
<keyword evidence="7" id="KW-0653">Protein transport</keyword>
<evidence type="ECO:0000313" key="13">
    <source>
        <dbReference type="EMBL" id="KIM24069.1"/>
    </source>
</evidence>
<dbReference type="PANTHER" id="PTHR11024">
    <property type="entry name" value="NUCLEAR PORE COMPLEX PROTEIN SEC13 / SEH1 FAMILY MEMBER"/>
    <property type="match status" value="1"/>
</dbReference>
<keyword evidence="6" id="KW-0509">mRNA transport</keyword>
<gene>
    <name evidence="13" type="ORF">M408DRAFT_331986</name>
</gene>
<evidence type="ECO:0000313" key="14">
    <source>
        <dbReference type="Proteomes" id="UP000054097"/>
    </source>
</evidence>
<evidence type="ECO:0000256" key="3">
    <source>
        <dbReference type="ARBA" id="ARBA00022448"/>
    </source>
</evidence>
<name>A0A0C3AVP3_SERVB</name>
<evidence type="ECO:0000256" key="12">
    <source>
        <dbReference type="SAM" id="MobiDB-lite"/>
    </source>
</evidence>
<dbReference type="InterPro" id="IPR015943">
    <property type="entry name" value="WD40/YVTN_repeat-like_dom_sf"/>
</dbReference>
<dbReference type="AlphaFoldDB" id="A0A0C3AVP3"/>
<evidence type="ECO:0000256" key="4">
    <source>
        <dbReference type="ARBA" id="ARBA00022574"/>
    </source>
</evidence>
<dbReference type="PANTHER" id="PTHR11024:SF3">
    <property type="entry name" value="NUCLEOPORIN SEH1"/>
    <property type="match status" value="1"/>
</dbReference>
<sequence length="388" mass="41992">MIQTSLLQSTHADLVTDAAYDFYGLRLATCSLDQRIKIWTLDETTGTWNNDSDWKAHDAPVCRLSWAHPEFGTILASCSFDKTVKIWEEGGVASHGGGGDGNTGSKWHERAVLSESRVTGASVRAVEFAPRHFGLRLAVLSSDSYLRIYDCVELHNLATWTSVIELDVQMMYTAPTPPPLSSSDMYGAPGTSVGSSNGQSYGSGVGNTRPGKREADGGWSLSWCKERTWGQLLAVAAGTTGVVKVLYFTDSRSHKTAFTLPHSTIGLTDSGVAPAVTTVAWAPTCGRRYHLIATGGRDGKVKIWKVTPPQGADVLGDGEWIVNQAGTFDEHQFAVNRVEWNVTGTVLSSAGNDGNIRLWKATYAGAWRSMGYIHTDHGDEEGAEDMQD</sequence>
<keyword evidence="9" id="KW-0906">Nuclear pore complex</keyword>
<dbReference type="GO" id="GO:0034198">
    <property type="term" value="P:cellular response to amino acid starvation"/>
    <property type="evidence" value="ECO:0007669"/>
    <property type="project" value="TreeGrafter"/>
</dbReference>
<proteinExistence type="inferred from homology"/>
<protein>
    <recommendedName>
        <fullName evidence="15">Anaphase-promoting complex subunit 4 WD40 domain-containing protein</fullName>
    </recommendedName>
</protein>
<keyword evidence="3" id="KW-0813">Transport</keyword>
<dbReference type="PROSITE" id="PS50294">
    <property type="entry name" value="WD_REPEATS_REGION"/>
    <property type="match status" value="1"/>
</dbReference>
<dbReference type="Proteomes" id="UP000054097">
    <property type="component" value="Unassembled WGS sequence"/>
</dbReference>
<keyword evidence="5" id="KW-0677">Repeat</keyword>
<dbReference type="STRING" id="933852.A0A0C3AVP3"/>
<dbReference type="GO" id="GO:0035859">
    <property type="term" value="C:Seh1-associated complex"/>
    <property type="evidence" value="ECO:0007669"/>
    <property type="project" value="TreeGrafter"/>
</dbReference>
<evidence type="ECO:0000256" key="1">
    <source>
        <dbReference type="ARBA" id="ARBA00004567"/>
    </source>
</evidence>
<evidence type="ECO:0008006" key="15">
    <source>
        <dbReference type="Google" id="ProtNLM"/>
    </source>
</evidence>
<dbReference type="GO" id="GO:0005198">
    <property type="term" value="F:structural molecule activity"/>
    <property type="evidence" value="ECO:0007669"/>
    <property type="project" value="InterPro"/>
</dbReference>
<reference evidence="13 14" key="1">
    <citation type="submission" date="2014-04" db="EMBL/GenBank/DDBJ databases">
        <authorList>
            <consortium name="DOE Joint Genome Institute"/>
            <person name="Kuo A."/>
            <person name="Zuccaro A."/>
            <person name="Kohler A."/>
            <person name="Nagy L.G."/>
            <person name="Floudas D."/>
            <person name="Copeland A."/>
            <person name="Barry K.W."/>
            <person name="Cichocki N."/>
            <person name="Veneault-Fourrey C."/>
            <person name="LaButti K."/>
            <person name="Lindquist E.A."/>
            <person name="Lipzen A."/>
            <person name="Lundell T."/>
            <person name="Morin E."/>
            <person name="Murat C."/>
            <person name="Sun H."/>
            <person name="Tunlid A."/>
            <person name="Henrissat B."/>
            <person name="Grigoriev I.V."/>
            <person name="Hibbett D.S."/>
            <person name="Martin F."/>
            <person name="Nordberg H.P."/>
            <person name="Cantor M.N."/>
            <person name="Hua S.X."/>
        </authorList>
    </citation>
    <scope>NUCLEOTIDE SEQUENCE [LARGE SCALE GENOMIC DNA]</scope>
    <source>
        <strain evidence="13 14">MAFF 305830</strain>
    </source>
</reference>
<evidence type="ECO:0000256" key="7">
    <source>
        <dbReference type="ARBA" id="ARBA00022927"/>
    </source>
</evidence>
<feature type="repeat" description="WD" evidence="11">
    <location>
        <begin position="8"/>
        <end position="42"/>
    </location>
</feature>
<comment type="similarity">
    <text evidence="2">Belongs to the WD repeat SEC13 family.</text>
</comment>
<dbReference type="InterPro" id="IPR001680">
    <property type="entry name" value="WD40_rpt"/>
</dbReference>
<evidence type="ECO:0000256" key="5">
    <source>
        <dbReference type="ARBA" id="ARBA00022737"/>
    </source>
</evidence>
<feature type="repeat" description="WD" evidence="11">
    <location>
        <begin position="54"/>
        <end position="88"/>
    </location>
</feature>
<evidence type="ECO:0000256" key="2">
    <source>
        <dbReference type="ARBA" id="ARBA00010102"/>
    </source>
</evidence>
<evidence type="ECO:0000256" key="11">
    <source>
        <dbReference type="PROSITE-ProRule" id="PRU00221"/>
    </source>
</evidence>
<evidence type="ECO:0000256" key="10">
    <source>
        <dbReference type="ARBA" id="ARBA00023242"/>
    </source>
</evidence>
<accession>A0A0C3AVP3</accession>
<dbReference type="SUPFAM" id="SSF50978">
    <property type="entry name" value="WD40 repeat-like"/>
    <property type="match status" value="1"/>
</dbReference>
<dbReference type="EMBL" id="KN824328">
    <property type="protein sequence ID" value="KIM24069.1"/>
    <property type="molecule type" value="Genomic_DNA"/>
</dbReference>
<keyword evidence="8" id="KW-0811">Translocation</keyword>
<dbReference type="GO" id="GO:1904263">
    <property type="term" value="P:positive regulation of TORC1 signaling"/>
    <property type="evidence" value="ECO:0007669"/>
    <property type="project" value="TreeGrafter"/>
</dbReference>
<dbReference type="SMART" id="SM00320">
    <property type="entry name" value="WD40"/>
    <property type="match status" value="5"/>
</dbReference>
<dbReference type="OrthoDB" id="5566198at2759"/>
<keyword evidence="10" id="KW-0539">Nucleus</keyword>
<feature type="region of interest" description="Disordered" evidence="12">
    <location>
        <begin position="187"/>
        <end position="212"/>
    </location>
</feature>
<feature type="repeat" description="WD" evidence="11">
    <location>
        <begin position="269"/>
        <end position="306"/>
    </location>
</feature>